<organism evidence="1 2">
    <name type="scientific">Vermiconidia calcicola</name>
    <dbReference type="NCBI Taxonomy" id="1690605"/>
    <lineage>
        <taxon>Eukaryota</taxon>
        <taxon>Fungi</taxon>
        <taxon>Dikarya</taxon>
        <taxon>Ascomycota</taxon>
        <taxon>Pezizomycotina</taxon>
        <taxon>Dothideomycetes</taxon>
        <taxon>Dothideomycetidae</taxon>
        <taxon>Mycosphaerellales</taxon>
        <taxon>Extremaceae</taxon>
        <taxon>Vermiconidia</taxon>
    </lineage>
</organism>
<evidence type="ECO:0000313" key="1">
    <source>
        <dbReference type="EMBL" id="KAK3710443.1"/>
    </source>
</evidence>
<dbReference type="Proteomes" id="UP001281147">
    <property type="component" value="Unassembled WGS sequence"/>
</dbReference>
<keyword evidence="2" id="KW-1185">Reference proteome</keyword>
<accession>A0ACC3N5E2</accession>
<gene>
    <name evidence="1" type="ORF">LTR37_010286</name>
</gene>
<name>A0ACC3N5E2_9PEZI</name>
<reference evidence="1" key="1">
    <citation type="submission" date="2023-07" db="EMBL/GenBank/DDBJ databases">
        <title>Black Yeasts Isolated from many extreme environments.</title>
        <authorList>
            <person name="Coleine C."/>
            <person name="Stajich J.E."/>
            <person name="Selbmann L."/>
        </authorList>
    </citation>
    <scope>NUCLEOTIDE SEQUENCE</scope>
    <source>
        <strain evidence="1">CCFEE 5714</strain>
    </source>
</reference>
<protein>
    <submittedName>
        <fullName evidence="1">Uncharacterized protein</fullName>
    </submittedName>
</protein>
<proteinExistence type="predicted"/>
<comment type="caution">
    <text evidence="1">The sequence shown here is derived from an EMBL/GenBank/DDBJ whole genome shotgun (WGS) entry which is preliminary data.</text>
</comment>
<sequence length="245" mass="26802">MTEGNSTDITTSEIANKDEKPAASLLSLPSELRIVIYGYAIGDVRGRDGKVDLNEFAIPKLAQASRQFRLEVMPILATNMNGKTWVVVLPIKRQGYSWWVGSVDEAVVNRERSIIHRMHALINAFTSTGFGSMKTETTYFSLTRARRSEAGWPRAFKIPGVHKGATWDISDQFGDYADHLVATSSIGISRSPGNGEKGLIAYYEQCLGVVEAKEEIEAIVAKAGFNGFTLENLADVIGAYKAAPL</sequence>
<evidence type="ECO:0000313" key="2">
    <source>
        <dbReference type="Proteomes" id="UP001281147"/>
    </source>
</evidence>
<dbReference type="EMBL" id="JAUTXU010000084">
    <property type="protein sequence ID" value="KAK3710443.1"/>
    <property type="molecule type" value="Genomic_DNA"/>
</dbReference>